<proteinExistence type="predicted"/>
<protein>
    <submittedName>
        <fullName evidence="3">SNF2 family helicase</fullName>
    </submittedName>
</protein>
<evidence type="ECO:0000313" key="4">
    <source>
        <dbReference type="Proteomes" id="UP000431264"/>
    </source>
</evidence>
<dbReference type="Gene3D" id="3.40.50.10810">
    <property type="entry name" value="Tandem AAA-ATPase domain"/>
    <property type="match status" value="2"/>
</dbReference>
<dbReference type="SUPFAM" id="SSF52540">
    <property type="entry name" value="P-loop containing nucleoside triphosphate hydrolases"/>
    <property type="match status" value="2"/>
</dbReference>
<evidence type="ECO:0000259" key="1">
    <source>
        <dbReference type="PROSITE" id="PS51192"/>
    </source>
</evidence>
<feature type="domain" description="Helicase ATP-binding" evidence="1">
    <location>
        <begin position="313"/>
        <end position="558"/>
    </location>
</feature>
<dbReference type="Gene3D" id="3.40.50.300">
    <property type="entry name" value="P-loop containing nucleotide triphosphate hydrolases"/>
    <property type="match status" value="1"/>
</dbReference>
<dbReference type="InterPro" id="IPR000330">
    <property type="entry name" value="SNF2_N"/>
</dbReference>
<dbReference type="AlphaFoldDB" id="A0A6I4ISJ9"/>
<keyword evidence="4" id="KW-1185">Reference proteome</keyword>
<evidence type="ECO:0000259" key="2">
    <source>
        <dbReference type="PROSITE" id="PS51194"/>
    </source>
</evidence>
<accession>A0A6I4ISJ9</accession>
<dbReference type="Proteomes" id="UP000431264">
    <property type="component" value="Unassembled WGS sequence"/>
</dbReference>
<gene>
    <name evidence="3" type="ORF">GOQ30_11260</name>
</gene>
<dbReference type="GO" id="GO:0004386">
    <property type="term" value="F:helicase activity"/>
    <property type="evidence" value="ECO:0007669"/>
    <property type="project" value="UniProtKB-KW"/>
</dbReference>
<organism evidence="3 4">
    <name type="scientific">Flavobacterium profundi</name>
    <dbReference type="NCBI Taxonomy" id="1774945"/>
    <lineage>
        <taxon>Bacteria</taxon>
        <taxon>Pseudomonadati</taxon>
        <taxon>Bacteroidota</taxon>
        <taxon>Flavobacteriia</taxon>
        <taxon>Flavobacteriales</taxon>
        <taxon>Flavobacteriaceae</taxon>
        <taxon>Flavobacterium</taxon>
    </lineage>
</organism>
<dbReference type="RefSeq" id="WP_140998115.1">
    <property type="nucleotide sequence ID" value="NZ_VDCZ01000008.1"/>
</dbReference>
<dbReference type="InterPro" id="IPR027417">
    <property type="entry name" value="P-loop_NTPase"/>
</dbReference>
<dbReference type="SMART" id="SM00487">
    <property type="entry name" value="DEXDc"/>
    <property type="match status" value="1"/>
</dbReference>
<dbReference type="InterPro" id="IPR038718">
    <property type="entry name" value="SNF2-like_sf"/>
</dbReference>
<feature type="domain" description="Helicase C-terminal" evidence="2">
    <location>
        <begin position="728"/>
        <end position="909"/>
    </location>
</feature>
<dbReference type="SMART" id="SM00490">
    <property type="entry name" value="HELICc"/>
    <property type="match status" value="1"/>
</dbReference>
<keyword evidence="3" id="KW-0547">Nucleotide-binding</keyword>
<dbReference type="PANTHER" id="PTHR10799">
    <property type="entry name" value="SNF2/RAD54 HELICASE FAMILY"/>
    <property type="match status" value="1"/>
</dbReference>
<dbReference type="InterPro" id="IPR014001">
    <property type="entry name" value="Helicase_ATP-bd"/>
</dbReference>
<keyword evidence="3" id="KW-0347">Helicase</keyword>
<dbReference type="EMBL" id="WQLW01000008">
    <property type="protein sequence ID" value="MVO09736.1"/>
    <property type="molecule type" value="Genomic_DNA"/>
</dbReference>
<dbReference type="GO" id="GO:0005524">
    <property type="term" value="F:ATP binding"/>
    <property type="evidence" value="ECO:0007669"/>
    <property type="project" value="InterPro"/>
</dbReference>
<dbReference type="OrthoDB" id="9814088at2"/>
<keyword evidence="3" id="KW-0378">Hydrolase</keyword>
<reference evidence="4" key="1">
    <citation type="submission" date="2019-05" db="EMBL/GenBank/DDBJ databases">
        <title>Flavobacterium profundi sp. nov., isolated from a deep-sea seamount.</title>
        <authorList>
            <person name="Zhang D.-C."/>
        </authorList>
    </citation>
    <scope>NUCLEOTIDE SEQUENCE [LARGE SCALE GENOMIC DNA]</scope>
    <source>
        <strain evidence="4">TP390</strain>
    </source>
</reference>
<name>A0A6I4ISJ9_9FLAO</name>
<keyword evidence="3" id="KW-0067">ATP-binding</keyword>
<dbReference type="Pfam" id="PF00271">
    <property type="entry name" value="Helicase_C"/>
    <property type="match status" value="1"/>
</dbReference>
<evidence type="ECO:0000313" key="3">
    <source>
        <dbReference type="EMBL" id="MVO09736.1"/>
    </source>
</evidence>
<dbReference type="Pfam" id="PF00176">
    <property type="entry name" value="SNF2-rel_dom"/>
    <property type="match status" value="1"/>
</dbReference>
<dbReference type="InterPro" id="IPR001650">
    <property type="entry name" value="Helicase_C-like"/>
</dbReference>
<dbReference type="PROSITE" id="PS51194">
    <property type="entry name" value="HELICASE_CTER"/>
    <property type="match status" value="1"/>
</dbReference>
<sequence>MKIYKGELKASTKALIDQNKRFFEKILKPIGLGKVSQPIYTLDETIEKHNPGISKDEINAWIWYRNKKGIPMKNWGDFYQEPTKSQIIDFVKRGILFVDNSNNKAELVPYPVFVFGNLYEKIAKTKKIEEEIVSNYGISTYNNHLEVLEKLKPKVLSITNPVVSERPVFLAIGETAKSFVVNSIKDIVLREPETLQEAFKDWLRALPDDMFNNTRSLEIINYYLNNESKPRRIDEIEWKSIKKITRDEGERLFKIFLHTGLEYRDQVRLDAEYNSKFNAIAPLQYHKIPVAFQVSKLFNGLPLSIRDAQREGIAFLELVGSGIVAYDVGVGKTITAIIEMANALNTGKCKRPIVAVPNPTYKNWIAEIIGIDGKEGILTGTGITINEWYNLGSDYSHIDLEKKVPERSITLVTYEGLQKIGFSKETSDEHFQELANILSQNDDKSERDAEKENEKLREIIGVGNKETIADIETLGFDYIVVDEAHNFKNVFSEVKADKQSGKQFHIRGGQPSNRGIKLFFLCNYIQRTYGRNVMLLTATPFTNSPLEIYSMLSFVAYDYMKSWGIYNIRTFFEQYISETTEDAVGVDGEIQQKNVVKSFNNRISLQKLINSHINFKTGEEANIPRPCKINLPKTSIITDDGLVKKLTKDKQLLTYLKMNPIQEANQRRINSEASEGASQDDPGKLLRLMSQSLNNALSPFLYSGTPKDYLDFIENSPKIKYTLECIKTVKQWHEKRNEPVSGQVIYIDRGKQFFPYIKEYLEKELGYKKGVSLKSNPKQKVDEVEFITSGITQANKEKIKAAFNEGVCKIIIGTSTIKEGLNLQKKSTVLYNLYPNWNPTDLRQLEGRVWRQKNEFGYVRIVMPLMENSMDVFVFQKLEEKTSRINDLWSKSDRGNVLDEESLDPNEVKFALVTDLGVLLRYQLKQIDADLRRKVIVLNNNFKDLENYTSLKQNLESFRTHFHKSILEKKASFKSLILFDDLSFNEIGNYELESFTKEKQNIIEKYQSLYDSINNITQNYDDKELITVNMQYSRIVHKLTNYQLEKYKETLSQYLKIKRTIFELRGYSENTDLEIIKDEIQKELLLTATELENINTVEFQEKLMDKIIEDKKKYSIKGGELSDRVKDFSSLNYLMSYKFSDIDHTSCSIPGIENKSQSIPIDKDRRLRLAKAKAKALKIKLKLIA</sequence>
<dbReference type="PROSITE" id="PS51192">
    <property type="entry name" value="HELICASE_ATP_BIND_1"/>
    <property type="match status" value="1"/>
</dbReference>
<comment type="caution">
    <text evidence="3">The sequence shown here is derived from an EMBL/GenBank/DDBJ whole genome shotgun (WGS) entry which is preliminary data.</text>
</comment>